<sequence>MPAKMGNCLYRHENEKNHSSSVERQNQHSIKSTPSSKGVGLGISMMMHQAGMLAGCAPTPNLIDLDNLRSQMRKAKAEGRTVTVLNGCVYIDYQLKAQIPAGFNYDI</sequence>
<name>A0ACB1AL58_MELEN</name>
<comment type="caution">
    <text evidence="1">The sequence shown here is derived from an EMBL/GenBank/DDBJ whole genome shotgun (WGS) entry which is preliminary data.</text>
</comment>
<gene>
    <name evidence="1" type="ORF">MENTE1834_LOCUS38888</name>
</gene>
<dbReference type="EMBL" id="CAVMJV010000086">
    <property type="protein sequence ID" value="CAK5091066.1"/>
    <property type="molecule type" value="Genomic_DNA"/>
</dbReference>
<evidence type="ECO:0000313" key="1">
    <source>
        <dbReference type="EMBL" id="CAK5091066.1"/>
    </source>
</evidence>
<proteinExistence type="predicted"/>
<keyword evidence="2" id="KW-1185">Reference proteome</keyword>
<evidence type="ECO:0000313" key="2">
    <source>
        <dbReference type="Proteomes" id="UP001497535"/>
    </source>
</evidence>
<reference evidence="1" key="1">
    <citation type="submission" date="2023-11" db="EMBL/GenBank/DDBJ databases">
        <authorList>
            <person name="Poullet M."/>
        </authorList>
    </citation>
    <scope>NUCLEOTIDE SEQUENCE</scope>
    <source>
        <strain evidence="1">E1834</strain>
    </source>
</reference>
<dbReference type="Proteomes" id="UP001497535">
    <property type="component" value="Unassembled WGS sequence"/>
</dbReference>
<accession>A0ACB1AL58</accession>
<organism evidence="1 2">
    <name type="scientific">Meloidogyne enterolobii</name>
    <name type="common">Root-knot nematode worm</name>
    <name type="synonym">Meloidogyne mayaguensis</name>
    <dbReference type="NCBI Taxonomy" id="390850"/>
    <lineage>
        <taxon>Eukaryota</taxon>
        <taxon>Metazoa</taxon>
        <taxon>Ecdysozoa</taxon>
        <taxon>Nematoda</taxon>
        <taxon>Chromadorea</taxon>
        <taxon>Rhabditida</taxon>
        <taxon>Tylenchina</taxon>
        <taxon>Tylenchomorpha</taxon>
        <taxon>Tylenchoidea</taxon>
        <taxon>Meloidogynidae</taxon>
        <taxon>Meloidogyninae</taxon>
        <taxon>Meloidogyne</taxon>
    </lineage>
</organism>
<protein>
    <submittedName>
        <fullName evidence="1">Uncharacterized protein</fullName>
    </submittedName>
</protein>